<dbReference type="InterPro" id="IPR008930">
    <property type="entry name" value="Terpenoid_cyclase/PrenylTrfase"/>
</dbReference>
<dbReference type="GO" id="GO:0000287">
    <property type="term" value="F:magnesium ion binding"/>
    <property type="evidence" value="ECO:0007669"/>
    <property type="project" value="InterPro"/>
</dbReference>
<feature type="domain" description="Terpene synthase N-terminal" evidence="5">
    <location>
        <begin position="23"/>
        <end position="201"/>
    </location>
</feature>
<name>A0AAV2FZR4_9ROSI</name>
<accession>A0AAV2FZR4</accession>
<dbReference type="GO" id="GO:0120251">
    <property type="term" value="P:hydrocarbon biosynthetic process"/>
    <property type="evidence" value="ECO:0007669"/>
    <property type="project" value="UniProtKB-ARBA"/>
</dbReference>
<keyword evidence="8" id="KW-1185">Reference proteome</keyword>
<reference evidence="7 8" key="1">
    <citation type="submission" date="2024-04" db="EMBL/GenBank/DDBJ databases">
        <authorList>
            <person name="Fracassetti M."/>
        </authorList>
    </citation>
    <scope>NUCLEOTIDE SEQUENCE [LARGE SCALE GENOMIC DNA]</scope>
</reference>
<evidence type="ECO:0000256" key="2">
    <source>
        <dbReference type="ARBA" id="ARBA00022723"/>
    </source>
</evidence>
<dbReference type="Pfam" id="PF03936">
    <property type="entry name" value="Terpene_synth_C"/>
    <property type="match status" value="1"/>
</dbReference>
<dbReference type="CDD" id="cd00684">
    <property type="entry name" value="Terpene_cyclase_plant_C1"/>
    <property type="match status" value="1"/>
</dbReference>
<evidence type="ECO:0000259" key="6">
    <source>
        <dbReference type="Pfam" id="PF03936"/>
    </source>
</evidence>
<evidence type="ECO:0000256" key="3">
    <source>
        <dbReference type="ARBA" id="ARBA00022842"/>
    </source>
</evidence>
<dbReference type="SFLD" id="SFLDS00005">
    <property type="entry name" value="Isoprenoid_Synthase_Type_I"/>
    <property type="match status" value="1"/>
</dbReference>
<organism evidence="7 8">
    <name type="scientific">Linum trigynum</name>
    <dbReference type="NCBI Taxonomy" id="586398"/>
    <lineage>
        <taxon>Eukaryota</taxon>
        <taxon>Viridiplantae</taxon>
        <taxon>Streptophyta</taxon>
        <taxon>Embryophyta</taxon>
        <taxon>Tracheophyta</taxon>
        <taxon>Spermatophyta</taxon>
        <taxon>Magnoliopsida</taxon>
        <taxon>eudicotyledons</taxon>
        <taxon>Gunneridae</taxon>
        <taxon>Pentapetalae</taxon>
        <taxon>rosids</taxon>
        <taxon>fabids</taxon>
        <taxon>Malpighiales</taxon>
        <taxon>Linaceae</taxon>
        <taxon>Linum</taxon>
    </lineage>
</organism>
<dbReference type="Proteomes" id="UP001497516">
    <property type="component" value="Chromosome 7"/>
</dbReference>
<gene>
    <name evidence="7" type="ORF">LTRI10_LOCUS43773</name>
</gene>
<dbReference type="InterPro" id="IPR050148">
    <property type="entry name" value="Terpene_synthase-like"/>
</dbReference>
<dbReference type="Pfam" id="PF01397">
    <property type="entry name" value="Terpene_synth"/>
    <property type="match status" value="1"/>
</dbReference>
<dbReference type="InterPro" id="IPR034741">
    <property type="entry name" value="Terpene_cyclase-like_1_C"/>
</dbReference>
<evidence type="ECO:0000259" key="5">
    <source>
        <dbReference type="Pfam" id="PF01397"/>
    </source>
</evidence>
<protein>
    <submittedName>
        <fullName evidence="7">Uncharacterized protein</fullName>
    </submittedName>
</protein>
<dbReference type="InterPro" id="IPR036965">
    <property type="entry name" value="Terpene_synth_N_sf"/>
</dbReference>
<evidence type="ECO:0000313" key="7">
    <source>
        <dbReference type="EMBL" id="CAL1403874.1"/>
    </source>
</evidence>
<feature type="domain" description="Terpene synthase metal-binding" evidence="6">
    <location>
        <begin position="259"/>
        <end position="495"/>
    </location>
</feature>
<dbReference type="AlphaFoldDB" id="A0AAV2FZR4"/>
<dbReference type="GO" id="GO:0016102">
    <property type="term" value="P:diterpenoid biosynthetic process"/>
    <property type="evidence" value="ECO:0007669"/>
    <property type="project" value="InterPro"/>
</dbReference>
<dbReference type="InterPro" id="IPR005630">
    <property type="entry name" value="Terpene_synthase_metal-bd"/>
</dbReference>
<dbReference type="InterPro" id="IPR001906">
    <property type="entry name" value="Terpene_synth_N"/>
</dbReference>
<dbReference type="SUPFAM" id="SSF48576">
    <property type="entry name" value="Terpenoid synthases"/>
    <property type="match status" value="1"/>
</dbReference>
<dbReference type="GO" id="GO:0010333">
    <property type="term" value="F:terpene synthase activity"/>
    <property type="evidence" value="ECO:0007669"/>
    <property type="project" value="InterPro"/>
</dbReference>
<dbReference type="InterPro" id="IPR008949">
    <property type="entry name" value="Isoprenoid_synthase_dom_sf"/>
</dbReference>
<proteinExistence type="predicted"/>
<dbReference type="FunFam" id="1.10.600.10:FF:000007">
    <property type="entry name" value="Isoprene synthase, chloroplastic"/>
    <property type="match status" value="1"/>
</dbReference>
<dbReference type="Gene3D" id="1.50.10.130">
    <property type="entry name" value="Terpene synthase, N-terminal domain"/>
    <property type="match status" value="1"/>
</dbReference>
<evidence type="ECO:0000256" key="4">
    <source>
        <dbReference type="ARBA" id="ARBA00023239"/>
    </source>
</evidence>
<comment type="cofactor">
    <cofactor evidence="1">
        <name>Mg(2+)</name>
        <dbReference type="ChEBI" id="CHEBI:18420"/>
    </cofactor>
</comment>
<dbReference type="SFLD" id="SFLDG01019">
    <property type="entry name" value="Terpene_Cyclase_Like_1_C_Termi"/>
    <property type="match status" value="1"/>
</dbReference>
<dbReference type="Gene3D" id="1.10.600.10">
    <property type="entry name" value="Farnesyl Diphosphate Synthase"/>
    <property type="match status" value="1"/>
</dbReference>
<dbReference type="InterPro" id="IPR044814">
    <property type="entry name" value="Terpene_cyclase_plant_C1"/>
</dbReference>
<dbReference type="FunFam" id="1.50.10.130:FF:000001">
    <property type="entry name" value="Isoprene synthase, chloroplastic"/>
    <property type="match status" value="1"/>
</dbReference>
<dbReference type="SUPFAM" id="SSF48239">
    <property type="entry name" value="Terpenoid cyclases/Protein prenyltransferases"/>
    <property type="match status" value="1"/>
</dbReference>
<dbReference type="PANTHER" id="PTHR31225">
    <property type="entry name" value="OS04G0344100 PROTEIN-RELATED"/>
    <property type="match status" value="1"/>
</dbReference>
<dbReference type="EMBL" id="OZ034820">
    <property type="protein sequence ID" value="CAL1403874.1"/>
    <property type="molecule type" value="Genomic_DNA"/>
</dbReference>
<dbReference type="PANTHER" id="PTHR31225:SF113">
    <property type="entry name" value="TERPENE SYNTHASE 3-RELATED"/>
    <property type="match status" value="1"/>
</dbReference>
<evidence type="ECO:0000256" key="1">
    <source>
        <dbReference type="ARBA" id="ARBA00001946"/>
    </source>
</evidence>
<keyword evidence="3" id="KW-0460">Magnesium</keyword>
<keyword evidence="4" id="KW-0456">Lyase</keyword>
<sequence>MAPAAVEIKSAHPRPTSNFHPSVWGDFFLTLVPHSDEVVKSWNEEIEVLKSHVKKALLSSPVAKTAERLHLIDAIERLGTGYHFEEEIEQVLGQIYQDLQIRDDEDLVTVALRFRLLRQHGYNVSSDVFDKFKRGGEFKKELVNDGEGMLNLYEAAYLRTRGESILDEAIEFTKTHLISAMVSAAAELGSPVFAELVARALKRPLRKVVESCEHLSFISVYEKFEGHDPKLVKLAKLNFNVLQNMYQTELRILTEWWMDLDTPNKLSYARDKLVESYFWAIGPMWEPKYSLARQFFTKTTQIGTLLDDTYDVHGTIDDLELFTNAIVRWDTSKKDKKDYMIILLEAISAFYDEIEAVTCKEGRVWCLDDGKRAVANVARLYLAEERWVDKGCVPTLEEYREVSSLSTCYEWMVYSALCAMGASVSQHVFQWLFSKPTMLIATTDLCRLMDDVADSKVKQGRENFATSVECYMKQYDVSRQEAVEGLNRIIEEDWMIMHEELLNPPSGVPRELLVMLFRLAQVMDTIYKDFDGYTYSSTATNDMLVALLVTPLVV</sequence>
<keyword evidence="2" id="KW-0479">Metal-binding</keyword>
<evidence type="ECO:0000313" key="8">
    <source>
        <dbReference type="Proteomes" id="UP001497516"/>
    </source>
</evidence>